<feature type="domain" description="PKD/Chitinase" evidence="1">
    <location>
        <begin position="805"/>
        <end position="882"/>
    </location>
</feature>
<feature type="domain" description="PKD/Chitinase" evidence="1">
    <location>
        <begin position="459"/>
        <end position="536"/>
    </location>
</feature>
<gene>
    <name evidence="2" type="ORF">H2677_11675</name>
</gene>
<feature type="domain" description="PKD/Chitinase" evidence="1">
    <location>
        <begin position="1497"/>
        <end position="1574"/>
    </location>
</feature>
<name>A0AAX1MEA9_ACIJU</name>
<organism evidence="2 3">
    <name type="scientific">Acinetobacter junii</name>
    <dbReference type="NCBI Taxonomy" id="40215"/>
    <lineage>
        <taxon>Bacteria</taxon>
        <taxon>Pseudomonadati</taxon>
        <taxon>Pseudomonadota</taxon>
        <taxon>Gammaproteobacteria</taxon>
        <taxon>Moraxellales</taxon>
        <taxon>Moraxellaceae</taxon>
        <taxon>Acinetobacter</taxon>
    </lineage>
</organism>
<feature type="domain" description="PKD/Chitinase" evidence="1">
    <location>
        <begin position="1670"/>
        <end position="1747"/>
    </location>
</feature>
<dbReference type="NCBIfam" id="NF045619">
    <property type="entry name" value="adhes_GNV_Cterm"/>
    <property type="match status" value="3"/>
</dbReference>
<dbReference type="Proteomes" id="UP000679388">
    <property type="component" value="Chromosome"/>
</dbReference>
<dbReference type="InterPro" id="IPR055014">
    <property type="entry name" value="BapA_Bap-like_C"/>
</dbReference>
<feature type="domain" description="PKD/Chitinase" evidence="1">
    <location>
        <begin position="1151"/>
        <end position="1228"/>
    </location>
</feature>
<feature type="domain" description="PKD/Chitinase" evidence="1">
    <location>
        <begin position="1324"/>
        <end position="1401"/>
    </location>
</feature>
<evidence type="ECO:0000313" key="3">
    <source>
        <dbReference type="Proteomes" id="UP000679388"/>
    </source>
</evidence>
<dbReference type="EMBL" id="CP059558">
    <property type="protein sequence ID" value="QUY35910.1"/>
    <property type="molecule type" value="Genomic_DNA"/>
</dbReference>
<dbReference type="NCBIfam" id="TIGR03661">
    <property type="entry name" value="T1SS_VCA0849"/>
    <property type="match status" value="1"/>
</dbReference>
<protein>
    <submittedName>
        <fullName evidence="2">Type I secretion C-terminal target domain-containing protein</fullName>
    </submittedName>
</protein>
<dbReference type="Pfam" id="PF19077">
    <property type="entry name" value="Big_13"/>
    <property type="match status" value="10"/>
</dbReference>
<dbReference type="InterPro" id="IPR013783">
    <property type="entry name" value="Ig-like_fold"/>
</dbReference>
<dbReference type="Gene3D" id="2.60.40.10">
    <property type="entry name" value="Immunoglobulins"/>
    <property type="match status" value="41"/>
</dbReference>
<sequence length="5503" mass="552227">MRVLTVRGQCQTPGLEDGDEVTAVATDPAGNTSPPATEIVDGVAPNAPEIDPINPTDPITGTAEPGSTVTVTFPDGTTAETVAGPDGTWTVPNPGLEDGDEVTAVATDPAGNTSPPATEIVDGVAPNAPEIDPINPTDPITGTAEPGSTVTVTFPDGTTAETVAGPDGTWTVPNPGLEDGDEVTAVATDPAGNTSPPATEIVDGVAPNAPEIDPINPTDPITGTAEPGSTVTVTFPDGTTAETVAGPDGTWTVPNPGLEDGDEVTAVATDPAGNTSPPATEIVDGVAPNAPEIDPINPTDPITGTAEPGSTVTVTFPDGTTAETVAGPDGTWTVPNPGLEDGDEVTAVATDPAGNTSPPATEIVDGVAPNAPEIDPINPTDPITGTAEPGSTVTVTFPDGTTAETVAGPDGTWTVPNPGLEDGDEVTAVATDPAGNTSPPATEIVDGLAPVVTVEDALTNDSTPALTGTVNDPTATVVVTIDGVDYPATNNGDGTWTLADNTLPALTDGDYTITVTATDAAGNSSTATGTLTVDTIAPNAPVLDPINANDPITGTAEPGSTVTVTFPDGTTAEAIADPVTGEWSVPNPGNLVDGDEVTATATDGAGNESLPATGIVAADITPPVVTVEDALTNDSTPALTGTVNDPTATVVVTIDGVDYPATNNGDGTWTLADNTLPALTDGDYTITVTATDAAGNSSTATGTLTVDTIAPNAPVLDPINANDPITGTAEPGSTVTVTFPDGTTAEAIADPVTGEWSVPNPGNLVDGDEVTATATDGAGNESLPATGVVAADITAPVVTVEDALTNDSTPALTGTVNDPTATVVVTIDGVDYPATNNGDGTWTLADNTLPALTDGDYTITVTATDAAGNSSTATGTLTVDTIAPNAPVLDPINANDPITGTAEPGSTVTVTFPDGTTAEAIADPVTGEWSVPNPGNLVDGDEVTATATDGAGNESLPATGIVAADITPPVVTVEDALTNDSTPALTGTVNDPTATVVVTIDGVDYPATNNGDGTWTLADNTLPALTDGDYTITVTATDAAGNSSTATGTLTVDTIAPNAPVLDPINANDPITGTAEPGSTVTVTFPDGTTAEAIADPVTGEWSVPNPGNLVDGDEVTATATDGAGNESLPATGIVAADITPPVVTVEDALTNDSTPALTGTVNDPTATVVVTIDGVDYPATNNGDGTWTLADNTLPALTDGDYTITVTATDAAGNSSTATGSLTVDTIAPNAPVLDPINANDPITGTAEPGSTVTVTFPDGTTAEAIADPVTGEWSVPNPGNLVDGDEVTATATDGAGNESLPATGVVAADITAPVVTVEDALTNDSTPALTGTVNDPTATVVVTIDGVDYPATNNGDGTWTLADNTLPALTDGDYTITVTATDAAGNSSTATGTLTVDTIAPNAPVLDPINANDPITGTAEPGSTVTVTFPDGTTAEAIADPVTGEWSVPNPGNLVDGDEVTATATDGAGNESLPATGIVAADITPPVVTVEDALTNDSTPALTGTVNDPTATVVVTIDGVDYPATNNGDGTWTLADNTLPALTDGDYTITVTATDAAGNSSTATGTLTVDTIAPNAPVLDPINANDPITGTAEPGSTVTVTFPDGTTAEAIADPVTGEWSVPNPGNLVDGDEVTATATDGAGNESLPATGIVAADITPPVVTVEDALTNDSTPALTGTVNDPTATVVVTIDGVDYPATNNGDGTWTLADNTLPALTDGDYTITVTATDAAGNSSTATGTLTVDTIAPNAPVLDPINANDPITGTAEPGSTVTVTFPDGTTAEAIADPVTGEWSVPNPGNLVDGDEVTATATDGAGNESLPATGIVAADITPPVVTVEDALTNDSTPALTGTVNDPTATVVVTIDGVDYPATNNGDGTWTLADNTLPALTDGDYTITVTATDAAGNSSTATGTLTVDTIAPNVVLDDLTTNDSTPPLSGTIDDPTATIIVTVNGVDYPAINNGDGTWTLADDTLASLLEGPNTVTVTATDSAGNTTTDTAIITLDTIPQDLIGAITLPEDLNGDGVLNADELGLDGVFDVQVGLGPDAVEGTVVNVNGTDYTVTATDLANGFITATLDASAADPVTGEIVIHAEAVDPQGNVDVADADVTVTIDTVPQDLIGAITLPEDLNGDGVLNADELGLDGVFDVQVGLGPDAVEGTVVNVNGTDYTVTATDLANGFITATLDASAADPVTGEIVIHAEAVDPQGNVDVADADVTVTIDTVPQDLIGAITLPEDLNGDGVLNADELGLDGVFDVQVGLGPDAVEGTVVNVNGTDYTVTATDLANGFITATLDASAADPVTGEIVIHAEAVDPQGNVDVADADVTVTIDTVPQDLIGAITLPEDLNGDGVLNADELGLDGVFDVQVGLGPDAVEGTVVNVNGTDYTVTATDLANGFITATLDASAADPVTGEIVIHAEAVDPQGNVDVADADVTVTIDTVPQDLITVITVPEDLNGDGIINATELGLDGVLEAQVGLGPDAVEGTVVNVNGTDYTVTATDLANGFITAILDASAADPVTGEIVIHAEAVDPQGNVDVADADVTVTIDTVPQNLITVITVPEDLNGDGIINLVELGVDGVFEAQVGLGPDAVEGTVVNVNGTDYTVTATDLANGFITATLDASAADPVTGEIVIHAEAVDPQGNVDVADADVTVTIDTVPQDLIGAITLPEDLNGDGVLNADELGLDGVFDVQVGLGPDAVEGTVVNVNGTDYTVTATDLANGFITATLDASAADPVTGEIVIHAEAVDPQGNVDVADADVTVTIDTVPQDLITVITVPEDLNGDGIINATELGLDGVLEAQVGLGPDAVEGTVVNVNGTDYTVTATDLANGFITATLDASAADPVTGEIVIHAEAVDPQGNVDVADADVTVTIDTVPQDLIGAITLPEDLNGDGVLNADELGLDGVFDVQVGLGPDAVEGTVVNVNGTDYTVTATDLANGFITATLDASAADPVTGEIVIHAEAVDPQGNVDVADADVTVTIDTVPQDLITVITVPEDLNGDGIINATELGLDGVLEAQVGLGPDAVEGTVVNVNGTDYTVTATDLANGFITATLDASAADPVTGEIVIHAEAVDPQGNVDVADADVTVTIDTVPQDLIGAITLPEDLNGDGVLNADELGLDGVFDVQVGLGPDAVEGTVVNVNGTDYTVTATDLANGFITATLDASAADPVTGEIVIHAEAVDPQGNVDVADADVTVTIDTVPQDLIGAITLPEDLNGDGVLNADELGLDGVFDVQVGLGPDAVEGTVVNVNGTDYTVTATDLANGFITATLDASAADPVTGEIVIHAEAVDPQGNVDVADADVTVTIDTVPQDLITVITVPEDLNGDGIINATELGLDGVLEAQVGLGPDAVEGTVVNVNGTDYTVTATDLANGFITATLDASAADPVTGEIVIHAEAVDPQGNVDVADADVTVTIDTVPQDLIGAITLPEDLNGDGVLNADELGLDGVFDVQVGLGPDAVEGTVVNVNGTDYTVTATDLANGFITATLDASAADPVTGEIVIHAEAVDPQGNVDVADADVTVTIDTVPQDLIGAITLPEDLNGDGVLNADELGLDGVFDVQVGLGPDAVEGTVVNVNGTDYTVTATDLANGFITATLDASAADPVTGEIVIHAEAVDPQGNVDVADADVTVTIDTVPQDLITVITVPEDLNGDGIINATELGLDGVLEAQVGLGPDAVEGTVVNVNGTDYTVTATDLANGFITATLDASAADPVTGEIVIHAEAVDPQGNVDVADADVTVTIDTVPQDLIGAITLPEDLNGDGVLNADELGLDGVFDVQVGLGPDAVEGTVVNVNGTDYTVTATDLANGFITATLDASAADPVTGEIVIHAEAVDPQGNVDVADADVTVTIDTVPQDLIGAITLPEDLNGDGVLNADELGLDGVFDVQVGLGPDAVEGTVVNVNGTDYTVTATDLANGFITATLDASAADPVTGEIVIHAEAVDPQGNVDVADADVTVTIDTVPQDLIGAITLPEDLNGDGVLNADELGLDGVFDVQVGLGPDAVEGTVVNVNGTDYTVTATDLANGFITATLDASAADPVTGEIVIHAEAVDPQGNVDVADADVTVTIDTVPQDLITVITVPEDLNGDGIINATELGLDGVLEAQVGLGPDAVEGTVVNVNGTDYTVTATDLANGFITAILDASAADPVTGEIVIHAEAVDPQGNVDVADADVTVTIDTVPQNLITVITVPEDLNGDGIINLVELGVDGVFDVQVGLGPDAVEGTVVNVNGTDYTVTATDLANGFITATLDASAADPVTGEIVIHAEAVDPQGNVDVADADVTVTVLTTSALQAFDNFDTAVLAPEPLLVQDDASLGSQTYLALVSLAGLDLQLGSESIDFTVGANQEGTATFTYSALIGVDALSDYSLVVQKFDTATGQWTSIYGGGEADILDLTLLGSTPGVVIEGLEEGQYRAFMTYTGLAGIGLLGTLSGTMDVYDTTQIGGFYTETADGNVITDINTSGETDIVTPTTVVTAVNGQPVTAVDTVINGLYGTLVIDPDGTYTYTPNLDAAGVGQTDVFVYTLTDPLTGDGAQATLTIQLSSVNAVDNLAVAQINPEPLLVTDDAALGSSSYLAAVSLAGLDLQLLGNDAIEFSVDPNREGTATFTFDAIITADLLSDYAIVVQKFDEVTGQWVSIGGTDPEATLVDLSLIGGTPTAVIEGLDAGQYRAFIGYEGLLGIGLGGTLTGTMDVFNPFIIDGYSVVPVSGNVINDTGISGGVDAASGSAIISMVNGVAIDPAGTTINGTYGTLVIDQDGNYTYTPDADGLNLGQVEQFTYTLLDPVTGNTSDAILYVHLDSESVDMTWNDLDPSQPAVINSPLPVDAMDNVESASIDIVYPVTTEVLDNAISYSWLLGVGGLVIGAKEGTANFTVDPGNITDAVISVDFGSVATVVDGLHVVLTRVNPDGSRTVVADSSDTGVIDLLGIFGSTVEFQVSNLGAGTYELFMESNTLLTALGSVTADITLNHGDITQTPTLEVATVSGNVLTDDDSVVYGAGYTPDFITSSSVVTSVTTEVGVTEAVVVGVPTVISGVYGDLTINSDGTYSYVATADLSNVGKVDSFTYTVTDPLTGRTDTAVLHVQVGSPDVDIAWNVADPSADAVIPAPVANPDTNDATVSMVNSTGSIADTNVFNFATNTSLLNPIKSGSSSGSITVAAGTLSDLTITAEMGSAIAGLFPSYTFTLVNSLGVTVATATQTALLDLLGGTTAQVTFESVQAGTYTLQVSTSGVSATNYSSAVSVAQDFVNLNQFIPDGQSDWIQGNILSGDALGGVADTFEGSQLYVFNPVSGVYEIAAGQVINTGEGQLVMYTDGSYYYKANDATITPATDVIDYKLVNIDGTIESTSSLTIDVTAELNQTFVSTSANDTFTYGNGSDTLIYSVLNIASATGGNTTGGGVDTWTDFHLGDVATDSQADKIDISSLLNGSPTALTIGQYVDVNYDAASQTVTLLVDRDGGLLIEGTFTETPILQLTNITSEITLQDLLNNGQIIY</sequence>
<proteinExistence type="predicted"/>
<accession>A0AAX1MEA9</accession>
<dbReference type="Pfam" id="PF17936">
    <property type="entry name" value="Big_6"/>
    <property type="match status" value="13"/>
</dbReference>
<reference evidence="2" key="1">
    <citation type="submission" date="2020-07" db="EMBL/GenBank/DDBJ databases">
        <title>Acinetobacter junii strain YR7 chromosome and plasmid pNDM-YR7.</title>
        <authorList>
            <person name="Tang B."/>
        </authorList>
    </citation>
    <scope>NUCLEOTIDE SEQUENCE</scope>
    <source>
        <strain evidence="2">YR7</strain>
    </source>
</reference>
<dbReference type="InterPro" id="IPR019960">
    <property type="entry name" value="T1SS_VCA0849"/>
</dbReference>
<feature type="domain" description="PKD/Chitinase" evidence="1">
    <location>
        <begin position="632"/>
        <end position="709"/>
    </location>
</feature>
<dbReference type="SMART" id="SM00089">
    <property type="entry name" value="PKD"/>
    <property type="match status" value="9"/>
</dbReference>
<dbReference type="InterPro" id="IPR010221">
    <property type="entry name" value="VCBS_dom"/>
</dbReference>
<feature type="domain" description="PKD/Chitinase" evidence="1">
    <location>
        <begin position="1843"/>
        <end position="1920"/>
    </location>
</feature>
<dbReference type="NCBIfam" id="NF033510">
    <property type="entry name" value="Ca_tandemer"/>
    <property type="match status" value="23"/>
</dbReference>
<evidence type="ECO:0000313" key="2">
    <source>
        <dbReference type="EMBL" id="QUY35910.1"/>
    </source>
</evidence>
<dbReference type="NCBIfam" id="TIGR01965">
    <property type="entry name" value="VCBS_repeat"/>
    <property type="match status" value="1"/>
</dbReference>
<dbReference type="InterPro" id="IPR041498">
    <property type="entry name" value="Big_6"/>
</dbReference>
<dbReference type="InterPro" id="IPR022409">
    <property type="entry name" value="PKD/Chitinase_dom"/>
</dbReference>
<dbReference type="InterPro" id="IPR044016">
    <property type="entry name" value="Big_13"/>
</dbReference>
<feature type="domain" description="PKD/Chitinase" evidence="1">
    <location>
        <begin position="978"/>
        <end position="1055"/>
    </location>
</feature>
<evidence type="ECO:0000259" key="1">
    <source>
        <dbReference type="SMART" id="SM00089"/>
    </source>
</evidence>